<organism evidence="4 5">
    <name type="scientific">Listeria newyorkensis</name>
    <dbReference type="NCBI Taxonomy" id="1497681"/>
    <lineage>
        <taxon>Bacteria</taxon>
        <taxon>Bacillati</taxon>
        <taxon>Bacillota</taxon>
        <taxon>Bacilli</taxon>
        <taxon>Bacillales</taxon>
        <taxon>Listeriaceae</taxon>
        <taxon>Listeria</taxon>
    </lineage>
</organism>
<keyword evidence="2" id="KW-0732">Signal</keyword>
<evidence type="ECO:0000313" key="4">
    <source>
        <dbReference type="EMBL" id="MBC1459225.1"/>
    </source>
</evidence>
<feature type="region of interest" description="Disordered" evidence="1">
    <location>
        <begin position="40"/>
        <end position="68"/>
    </location>
</feature>
<feature type="chain" id="PRO_5032465404" evidence="2">
    <location>
        <begin position="27"/>
        <end position="247"/>
    </location>
</feature>
<dbReference type="AlphaFoldDB" id="A0A841Z0T6"/>
<proteinExistence type="predicted"/>
<dbReference type="Pfam" id="PF13731">
    <property type="entry name" value="WxL"/>
    <property type="match status" value="1"/>
</dbReference>
<dbReference type="Proteomes" id="UP000569903">
    <property type="component" value="Unassembled WGS sequence"/>
</dbReference>
<evidence type="ECO:0000259" key="3">
    <source>
        <dbReference type="Pfam" id="PF13731"/>
    </source>
</evidence>
<protein>
    <submittedName>
        <fullName evidence="4">WxL domain-containing protein</fullName>
    </submittedName>
</protein>
<evidence type="ECO:0000256" key="1">
    <source>
        <dbReference type="SAM" id="MobiDB-lite"/>
    </source>
</evidence>
<accession>A0A841Z0T6</accession>
<dbReference type="InterPro" id="IPR027994">
    <property type="entry name" value="WxL_dom"/>
</dbReference>
<name>A0A841Z0T6_9LIST</name>
<sequence>MNLIKLATLSTIMVASLSATGLSAFAADNDTTSDAKVMFKADDGGATNPTDPTDPGKPVDPTDPVNPTTGALRIDFASQINFGEQTISGAAKDYYALYTELQPLDEAGQASGAKKYVPHYVQVTDNRGSNAGWNLTVSGTTFKNSTGEVLTGAALTLSDATLSSEMADTLKPGTVTPEVTVGTTPAELVSAEADKGMGTWVDSFGTTPGTSSTDTNKSVKIHVPAEAKKIAGETYTSTLTWTINDTP</sequence>
<feature type="domain" description="WxL" evidence="3">
    <location>
        <begin position="28"/>
        <end position="247"/>
    </location>
</feature>
<dbReference type="RefSeq" id="WP_185390349.1">
    <property type="nucleotide sequence ID" value="NZ_JAARQN010000022.1"/>
</dbReference>
<evidence type="ECO:0000256" key="2">
    <source>
        <dbReference type="SAM" id="SignalP"/>
    </source>
</evidence>
<evidence type="ECO:0000313" key="5">
    <source>
        <dbReference type="Proteomes" id="UP000569903"/>
    </source>
</evidence>
<gene>
    <name evidence="4" type="ORF">HB850_15805</name>
</gene>
<feature type="signal peptide" evidence="2">
    <location>
        <begin position="1"/>
        <end position="26"/>
    </location>
</feature>
<reference evidence="4 5" key="1">
    <citation type="submission" date="2020-03" db="EMBL/GenBank/DDBJ databases">
        <title>Soil Listeria distribution.</title>
        <authorList>
            <person name="Liao J."/>
            <person name="Wiedmann M."/>
        </authorList>
    </citation>
    <scope>NUCLEOTIDE SEQUENCE [LARGE SCALE GENOMIC DNA]</scope>
    <source>
        <strain evidence="4 5">FSL L7-1614</strain>
    </source>
</reference>
<comment type="caution">
    <text evidence="4">The sequence shown here is derived from an EMBL/GenBank/DDBJ whole genome shotgun (WGS) entry which is preliminary data.</text>
</comment>
<dbReference type="EMBL" id="JAARQN010000022">
    <property type="protein sequence ID" value="MBC1459225.1"/>
    <property type="molecule type" value="Genomic_DNA"/>
</dbReference>